<dbReference type="InterPro" id="IPR051317">
    <property type="entry name" value="Gfo/Idh/MocA_oxidoreduct"/>
</dbReference>
<evidence type="ECO:0000313" key="6">
    <source>
        <dbReference type="EMBL" id="KAK4100197.1"/>
    </source>
</evidence>
<dbReference type="InterPro" id="IPR036291">
    <property type="entry name" value="NAD(P)-bd_dom_sf"/>
</dbReference>
<name>A0AAN6T138_9PEZI</name>
<dbReference type="SUPFAM" id="SSF51735">
    <property type="entry name" value="NAD(P)-binding Rossmann-fold domains"/>
    <property type="match status" value="1"/>
</dbReference>
<dbReference type="InterPro" id="IPR000683">
    <property type="entry name" value="Gfo/Idh/MocA-like_OxRdtase_N"/>
</dbReference>
<evidence type="ECO:0000256" key="2">
    <source>
        <dbReference type="ARBA" id="ARBA00023002"/>
    </source>
</evidence>
<reference evidence="6" key="2">
    <citation type="submission" date="2023-05" db="EMBL/GenBank/DDBJ databases">
        <authorList>
            <consortium name="Lawrence Berkeley National Laboratory"/>
            <person name="Steindorff A."/>
            <person name="Hensen N."/>
            <person name="Bonometti L."/>
            <person name="Westerberg I."/>
            <person name="Brannstrom I.O."/>
            <person name="Guillou S."/>
            <person name="Cros-Aarteil S."/>
            <person name="Calhoun S."/>
            <person name="Haridas S."/>
            <person name="Kuo A."/>
            <person name="Mondo S."/>
            <person name="Pangilinan J."/>
            <person name="Riley R."/>
            <person name="Labutti K."/>
            <person name="Andreopoulos B."/>
            <person name="Lipzen A."/>
            <person name="Chen C."/>
            <person name="Yanf M."/>
            <person name="Daum C."/>
            <person name="Ng V."/>
            <person name="Clum A."/>
            <person name="Ohm R."/>
            <person name="Martin F."/>
            <person name="Silar P."/>
            <person name="Natvig D."/>
            <person name="Lalanne C."/>
            <person name="Gautier V."/>
            <person name="Ament-Velasquez S.L."/>
            <person name="Kruys A."/>
            <person name="Hutchinson M.I."/>
            <person name="Powell A.J."/>
            <person name="Barry K."/>
            <person name="Miller A.N."/>
            <person name="Grigoriev I.V."/>
            <person name="Debuchy R."/>
            <person name="Gladieux P."/>
            <person name="Thoren M.H."/>
            <person name="Johannesson H."/>
        </authorList>
    </citation>
    <scope>NUCLEOTIDE SEQUENCE</scope>
    <source>
        <strain evidence="6">CBS 757.83</strain>
    </source>
</reference>
<keyword evidence="7" id="KW-1185">Reference proteome</keyword>
<dbReference type="SUPFAM" id="SSF55347">
    <property type="entry name" value="Glyceraldehyde-3-phosphate dehydrogenase-like, C-terminal domain"/>
    <property type="match status" value="1"/>
</dbReference>
<gene>
    <name evidence="6" type="ORF">N658DRAFT_451842</name>
</gene>
<evidence type="ECO:0000256" key="3">
    <source>
        <dbReference type="SAM" id="MobiDB-lite"/>
    </source>
</evidence>
<dbReference type="GO" id="GO:0000166">
    <property type="term" value="F:nucleotide binding"/>
    <property type="evidence" value="ECO:0007669"/>
    <property type="project" value="InterPro"/>
</dbReference>
<dbReference type="Proteomes" id="UP001305647">
    <property type="component" value="Unassembled WGS sequence"/>
</dbReference>
<dbReference type="EMBL" id="MU863643">
    <property type="protein sequence ID" value="KAK4100197.1"/>
    <property type="molecule type" value="Genomic_DNA"/>
</dbReference>
<proteinExistence type="inferred from homology"/>
<comment type="similarity">
    <text evidence="1">Belongs to the Gfo/Idh/MocA family.</text>
</comment>
<dbReference type="Pfam" id="PF02894">
    <property type="entry name" value="GFO_IDH_MocA_C"/>
    <property type="match status" value="1"/>
</dbReference>
<feature type="domain" description="Gfo/Idh/MocA-like oxidoreductase C-terminal" evidence="5">
    <location>
        <begin position="139"/>
        <end position="370"/>
    </location>
</feature>
<accession>A0AAN6T138</accession>
<evidence type="ECO:0000256" key="1">
    <source>
        <dbReference type="ARBA" id="ARBA00010928"/>
    </source>
</evidence>
<reference evidence="6" key="1">
    <citation type="journal article" date="2023" name="Mol. Phylogenet. Evol.">
        <title>Genome-scale phylogeny and comparative genomics of the fungal order Sordariales.</title>
        <authorList>
            <person name="Hensen N."/>
            <person name="Bonometti L."/>
            <person name="Westerberg I."/>
            <person name="Brannstrom I.O."/>
            <person name="Guillou S."/>
            <person name="Cros-Aarteil S."/>
            <person name="Calhoun S."/>
            <person name="Haridas S."/>
            <person name="Kuo A."/>
            <person name="Mondo S."/>
            <person name="Pangilinan J."/>
            <person name="Riley R."/>
            <person name="LaButti K."/>
            <person name="Andreopoulos B."/>
            <person name="Lipzen A."/>
            <person name="Chen C."/>
            <person name="Yan M."/>
            <person name="Daum C."/>
            <person name="Ng V."/>
            <person name="Clum A."/>
            <person name="Steindorff A."/>
            <person name="Ohm R.A."/>
            <person name="Martin F."/>
            <person name="Silar P."/>
            <person name="Natvig D.O."/>
            <person name="Lalanne C."/>
            <person name="Gautier V."/>
            <person name="Ament-Velasquez S.L."/>
            <person name="Kruys A."/>
            <person name="Hutchinson M.I."/>
            <person name="Powell A.J."/>
            <person name="Barry K."/>
            <person name="Miller A.N."/>
            <person name="Grigoriev I.V."/>
            <person name="Debuchy R."/>
            <person name="Gladieux P."/>
            <person name="Hiltunen Thoren M."/>
            <person name="Johannesson H."/>
        </authorList>
    </citation>
    <scope>NUCLEOTIDE SEQUENCE</scope>
    <source>
        <strain evidence="6">CBS 757.83</strain>
    </source>
</reference>
<comment type="caution">
    <text evidence="6">The sequence shown here is derived from an EMBL/GenBank/DDBJ whole genome shotgun (WGS) entry which is preliminary data.</text>
</comment>
<dbReference type="PANTHER" id="PTHR43708">
    <property type="entry name" value="CONSERVED EXPRESSED OXIDOREDUCTASE (EUROFUNG)"/>
    <property type="match status" value="1"/>
</dbReference>
<dbReference type="Gene3D" id="3.40.50.720">
    <property type="entry name" value="NAD(P)-binding Rossmann-like Domain"/>
    <property type="match status" value="1"/>
</dbReference>
<feature type="region of interest" description="Disordered" evidence="3">
    <location>
        <begin position="271"/>
        <end position="290"/>
    </location>
</feature>
<dbReference type="InterPro" id="IPR004104">
    <property type="entry name" value="Gfo/Idh/MocA-like_OxRdtase_C"/>
</dbReference>
<dbReference type="Pfam" id="PF01408">
    <property type="entry name" value="GFO_IDH_MocA"/>
    <property type="match status" value="1"/>
</dbReference>
<feature type="domain" description="Gfo/Idh/MocA-like oxidoreductase N-terminal" evidence="4">
    <location>
        <begin position="7"/>
        <end position="126"/>
    </location>
</feature>
<evidence type="ECO:0000259" key="4">
    <source>
        <dbReference type="Pfam" id="PF01408"/>
    </source>
</evidence>
<evidence type="ECO:0000313" key="7">
    <source>
        <dbReference type="Proteomes" id="UP001305647"/>
    </source>
</evidence>
<dbReference type="PANTHER" id="PTHR43708:SF5">
    <property type="entry name" value="CONSERVED EXPRESSED OXIDOREDUCTASE (EUROFUNG)-RELATED"/>
    <property type="match status" value="1"/>
</dbReference>
<evidence type="ECO:0000259" key="5">
    <source>
        <dbReference type="Pfam" id="PF02894"/>
    </source>
</evidence>
<dbReference type="Gene3D" id="3.30.360.10">
    <property type="entry name" value="Dihydrodipicolinate Reductase, domain 2"/>
    <property type="match status" value="1"/>
</dbReference>
<dbReference type="GO" id="GO:0016491">
    <property type="term" value="F:oxidoreductase activity"/>
    <property type="evidence" value="ECO:0007669"/>
    <property type="project" value="UniProtKB-KW"/>
</dbReference>
<protein>
    <submittedName>
        <fullName evidence="6">NAD(P)-binding protein</fullName>
    </submittedName>
</protein>
<dbReference type="AlphaFoldDB" id="A0AAN6T138"/>
<keyword evidence="2" id="KW-0560">Oxidoreductase</keyword>
<organism evidence="6 7">
    <name type="scientific">Parathielavia hyrcaniae</name>
    <dbReference type="NCBI Taxonomy" id="113614"/>
    <lineage>
        <taxon>Eukaryota</taxon>
        <taxon>Fungi</taxon>
        <taxon>Dikarya</taxon>
        <taxon>Ascomycota</taxon>
        <taxon>Pezizomycotina</taxon>
        <taxon>Sordariomycetes</taxon>
        <taxon>Sordariomycetidae</taxon>
        <taxon>Sordariales</taxon>
        <taxon>Chaetomiaceae</taxon>
        <taxon>Parathielavia</taxon>
    </lineage>
</organism>
<sequence>MASQKQFNVGIIGYGLSAKVFHIPFIALTPSLNLHSILQRTPSDGNSAPADHPDAAHHTALGPFLADAALDLVVLCTPPNTHYALARAALDAGKHVLVEKPFVPTRAEADALANLARARGRVLCVYQNRRWDSDFLTVRKLLADGALGRVVEFDTHFDRLRIQQPAASSWKAGMGMGEGGGALFDLGTHLLDQVFVLFGMPSGVFAKFARQREGRLVKGRGEALDEPDSVALMLSYEETGAVVYVRIGVVSVESKQVRFWVRGSKGSYHKTGLDPQEDQLRGGGKATDAQFGREDESRFGRLSLLAEDGSVEDRVCPTVEPETYLKFYELLAKAVESGKEEDIPVPATQAAQVLRIIEAARESAKTGREVAP</sequence>